<feature type="compositionally biased region" description="Polar residues" evidence="1">
    <location>
        <begin position="930"/>
        <end position="939"/>
    </location>
</feature>
<feature type="compositionally biased region" description="Pro residues" evidence="1">
    <location>
        <begin position="135"/>
        <end position="147"/>
    </location>
</feature>
<protein>
    <recommendedName>
        <fullName evidence="2">Protein kinase domain-containing protein</fullName>
    </recommendedName>
</protein>
<feature type="compositionally biased region" description="Basic and acidic residues" evidence="1">
    <location>
        <begin position="969"/>
        <end position="982"/>
    </location>
</feature>
<feature type="compositionally biased region" description="Basic residues" evidence="1">
    <location>
        <begin position="898"/>
        <end position="913"/>
    </location>
</feature>
<feature type="region of interest" description="Disordered" evidence="1">
    <location>
        <begin position="722"/>
        <end position="811"/>
    </location>
</feature>
<evidence type="ECO:0000313" key="4">
    <source>
        <dbReference type="Proteomes" id="UP000041254"/>
    </source>
</evidence>
<dbReference type="GO" id="GO:0005524">
    <property type="term" value="F:ATP binding"/>
    <property type="evidence" value="ECO:0007669"/>
    <property type="project" value="InterPro"/>
</dbReference>
<feature type="compositionally biased region" description="Basic residues" evidence="1">
    <location>
        <begin position="1"/>
        <end position="10"/>
    </location>
</feature>
<dbReference type="EMBL" id="CDMY01000859">
    <property type="protein sequence ID" value="CEM35599.1"/>
    <property type="molecule type" value="Genomic_DNA"/>
</dbReference>
<dbReference type="Gene3D" id="1.10.238.10">
    <property type="entry name" value="EF-hand"/>
    <property type="match status" value="1"/>
</dbReference>
<feature type="region of interest" description="Disordered" evidence="1">
    <location>
        <begin position="98"/>
        <end position="189"/>
    </location>
</feature>
<dbReference type="AlphaFoldDB" id="A0A0G4GX91"/>
<feature type="compositionally biased region" description="Low complexity" evidence="1">
    <location>
        <begin position="429"/>
        <end position="451"/>
    </location>
</feature>
<dbReference type="PROSITE" id="PS50011">
    <property type="entry name" value="PROTEIN_KINASE_DOM"/>
    <property type="match status" value="1"/>
</dbReference>
<dbReference type="SUPFAM" id="SSF47473">
    <property type="entry name" value="EF-hand"/>
    <property type="match status" value="1"/>
</dbReference>
<feature type="compositionally biased region" description="Polar residues" evidence="1">
    <location>
        <begin position="673"/>
        <end position="689"/>
    </location>
</feature>
<keyword evidence="4" id="KW-1185">Reference proteome</keyword>
<feature type="compositionally biased region" description="Low complexity" evidence="1">
    <location>
        <begin position="734"/>
        <end position="768"/>
    </location>
</feature>
<proteinExistence type="predicted"/>
<feature type="region of interest" description="Disordered" evidence="1">
    <location>
        <begin position="884"/>
        <end position="948"/>
    </location>
</feature>
<gene>
    <name evidence="3" type="ORF">Vbra_859</name>
</gene>
<feature type="compositionally biased region" description="Basic and acidic residues" evidence="1">
    <location>
        <begin position="989"/>
        <end position="1038"/>
    </location>
</feature>
<dbReference type="InParanoid" id="A0A0G4GX91"/>
<feature type="region of interest" description="Disordered" evidence="1">
    <location>
        <begin position="429"/>
        <end position="458"/>
    </location>
</feature>
<feature type="compositionally biased region" description="Low complexity" evidence="1">
    <location>
        <begin position="29"/>
        <end position="40"/>
    </location>
</feature>
<dbReference type="Proteomes" id="UP000041254">
    <property type="component" value="Unassembled WGS sequence"/>
</dbReference>
<dbReference type="InterPro" id="IPR011992">
    <property type="entry name" value="EF-hand-dom_pair"/>
</dbReference>
<sequence>MAANRWRRRLVSMAASSSAADTDRRGEMSGDASGGAESAAQTTSTKRTAAAGDPSAVQRACPSGRLFSVSVRGAVGESLPHPRHTSGCVDVGLVGGERSVSAAGDGSKHKEQHTDPDADDAHDPPLKSESTFPPGVAPAPGPTPTPPDDSHDIGGQVSCESTSSTSSATVPPSAASAHQHQQQHQQQTMSMSAIVFQTGHRAEFEEGPTLGKGKGEAVVRAKLWRPLPCGDGMPVEVALKRLTLLPNNPPTQQQGIAELQAEAKAMRRMGGWPPFIRLLVADTDPGKPAMYEKANGTKTAVLCIAMEVLEGDEFVEAAKQFGWAEVSDLTPYNVGAAVDRFERSIDTSTLEERVELLRQDLLVITRALLLVVQAHGGAMDCGVLHPDGFYKNVMIPQTTLHGKRPLRPYPADNGVRMIDLGNIITLSGAHSSSSTGSSRTGTSTGSRASTRQPPTFLGPADRTALVPLDCARQLKELQIPCGTRSFQAPETIISFGRAGPWNEAQKAEMPGVADARAKARNQLRARGLLVGKGEQEGVWVGEATAAYCCGLLIHSAATRGRPIDDSLAPGEEEEVRFEIELRATAGLPRRKHFIDSRGRPTLGDEKSLDSPLGGLLDKPSGLEWARNWLDKMCNISKVATSFHEGDRSTLAEIEDALHHALQGLEALTLQLPDPTTTSAHTQPPGVSSDTRARLAVTGPDIPPPQRGRVQRIEVFARSWAPSVTPEKVEGEGVAVSEPTAAPSEPSPAPALAQAPAPDPSSPNAQSAATAGRSNMSSGGSARGGAVLNSVPGVRRHPATNAPPPPPPSVRVNQHEIPLYRSLFGAAGGDCLGFVRHGRARQILLTLGINVAVADQILRLVTRNKNGLGWEEFAMACRLVAFAQSPNQRDPPPLPRFHLSPRRSVRRRSPHRSRSISSEGSRPPSPPQYKRSIQTINTNPHHPHHDIPCVRRIHPTSASVREVLGAGRGWPRDDDGLCRRDRYGIGLSRPSRDPSEASSRGHLDDGKERERGGGLDAHRHDKSTALRDRGVPEDRDPRRLGVSASASRRRDSPHVLTHGPIGIPTPTRTQ</sequence>
<feature type="region of interest" description="Disordered" evidence="1">
    <location>
        <begin position="963"/>
        <end position="1069"/>
    </location>
</feature>
<accession>A0A0G4GX91</accession>
<feature type="region of interest" description="Disordered" evidence="1">
    <location>
        <begin position="1"/>
        <end position="63"/>
    </location>
</feature>
<organism evidence="3 4">
    <name type="scientific">Vitrella brassicaformis (strain CCMP3155)</name>
    <dbReference type="NCBI Taxonomy" id="1169540"/>
    <lineage>
        <taxon>Eukaryota</taxon>
        <taxon>Sar</taxon>
        <taxon>Alveolata</taxon>
        <taxon>Colpodellida</taxon>
        <taxon>Vitrellaceae</taxon>
        <taxon>Vitrella</taxon>
    </lineage>
</organism>
<feature type="compositionally biased region" description="Basic and acidic residues" evidence="1">
    <location>
        <begin position="106"/>
        <end position="126"/>
    </location>
</feature>
<evidence type="ECO:0000313" key="3">
    <source>
        <dbReference type="EMBL" id="CEM35599.1"/>
    </source>
</evidence>
<evidence type="ECO:0000259" key="2">
    <source>
        <dbReference type="PROSITE" id="PS50011"/>
    </source>
</evidence>
<feature type="domain" description="Protein kinase" evidence="2">
    <location>
        <begin position="204"/>
        <end position="661"/>
    </location>
</feature>
<dbReference type="GO" id="GO:0004672">
    <property type="term" value="F:protein kinase activity"/>
    <property type="evidence" value="ECO:0007669"/>
    <property type="project" value="InterPro"/>
</dbReference>
<evidence type="ECO:0000256" key="1">
    <source>
        <dbReference type="SAM" id="MobiDB-lite"/>
    </source>
</evidence>
<reference evidence="3 4" key="1">
    <citation type="submission" date="2014-11" db="EMBL/GenBank/DDBJ databases">
        <authorList>
            <person name="Zhu J."/>
            <person name="Qi W."/>
            <person name="Song R."/>
        </authorList>
    </citation>
    <scope>NUCLEOTIDE SEQUENCE [LARGE SCALE GENOMIC DNA]</scope>
</reference>
<feature type="region of interest" description="Disordered" evidence="1">
    <location>
        <begin position="673"/>
        <end position="708"/>
    </location>
</feature>
<feature type="compositionally biased region" description="Low complexity" evidence="1">
    <location>
        <begin position="161"/>
        <end position="187"/>
    </location>
</feature>
<name>A0A0G4GX91_VITBC</name>
<dbReference type="VEuPathDB" id="CryptoDB:Vbra_859"/>
<dbReference type="InterPro" id="IPR000719">
    <property type="entry name" value="Prot_kinase_dom"/>
</dbReference>